<evidence type="ECO:0000313" key="8">
    <source>
        <dbReference type="Proteomes" id="UP001149140"/>
    </source>
</evidence>
<evidence type="ECO:0000256" key="5">
    <source>
        <dbReference type="ARBA" id="ARBA00023136"/>
    </source>
</evidence>
<comment type="caution">
    <text evidence="7">The sequence shown here is derived from an EMBL/GenBank/DDBJ whole genome shotgun (WGS) entry which is preliminary data.</text>
</comment>
<dbReference type="AlphaFoldDB" id="A0A9X3S4E6"/>
<name>A0A9X3S4E6_9ACTN</name>
<gene>
    <name evidence="7" type="ORF">OM076_35960</name>
</gene>
<protein>
    <submittedName>
        <fullName evidence="7">YihY/virulence factor BrkB family protein</fullName>
    </submittedName>
</protein>
<evidence type="ECO:0000256" key="6">
    <source>
        <dbReference type="SAM" id="Phobius"/>
    </source>
</evidence>
<evidence type="ECO:0000256" key="4">
    <source>
        <dbReference type="ARBA" id="ARBA00022989"/>
    </source>
</evidence>
<dbReference type="Proteomes" id="UP001149140">
    <property type="component" value="Unassembled WGS sequence"/>
</dbReference>
<keyword evidence="4 6" id="KW-1133">Transmembrane helix</keyword>
<dbReference type="PIRSF" id="PIRSF035875">
    <property type="entry name" value="RNase_BN"/>
    <property type="match status" value="1"/>
</dbReference>
<dbReference type="InterPro" id="IPR017039">
    <property type="entry name" value="Virul_fac_BrkB"/>
</dbReference>
<dbReference type="PANTHER" id="PTHR30213">
    <property type="entry name" value="INNER MEMBRANE PROTEIN YHJD"/>
    <property type="match status" value="1"/>
</dbReference>
<feature type="transmembrane region" description="Helical" evidence="6">
    <location>
        <begin position="142"/>
        <end position="169"/>
    </location>
</feature>
<keyword evidence="8" id="KW-1185">Reference proteome</keyword>
<keyword evidence="5 6" id="KW-0472">Membrane</keyword>
<feature type="transmembrane region" description="Helical" evidence="6">
    <location>
        <begin position="189"/>
        <end position="207"/>
    </location>
</feature>
<reference evidence="7" key="1">
    <citation type="submission" date="2022-10" db="EMBL/GenBank/DDBJ databases">
        <title>The WGS of Solirubrobacter ginsenosidimutans DSM 21036.</title>
        <authorList>
            <person name="Jiang Z."/>
        </authorList>
    </citation>
    <scope>NUCLEOTIDE SEQUENCE</scope>
    <source>
        <strain evidence="7">DSM 21036</strain>
    </source>
</reference>
<keyword evidence="3 6" id="KW-0812">Transmembrane</keyword>
<dbReference type="EMBL" id="JAPDOD010000051">
    <property type="protein sequence ID" value="MDA0165719.1"/>
    <property type="molecule type" value="Genomic_DNA"/>
</dbReference>
<dbReference type="Pfam" id="PF03631">
    <property type="entry name" value="Virul_fac_BrkB"/>
    <property type="match status" value="1"/>
</dbReference>
<accession>A0A9X3S4E6</accession>
<proteinExistence type="predicted"/>
<feature type="transmembrane region" description="Helical" evidence="6">
    <location>
        <begin position="99"/>
        <end position="121"/>
    </location>
</feature>
<feature type="transmembrane region" description="Helical" evidence="6">
    <location>
        <begin position="219"/>
        <end position="238"/>
    </location>
</feature>
<dbReference type="NCBIfam" id="TIGR00765">
    <property type="entry name" value="yihY_not_rbn"/>
    <property type="match status" value="1"/>
</dbReference>
<feature type="transmembrane region" description="Helical" evidence="6">
    <location>
        <begin position="250"/>
        <end position="276"/>
    </location>
</feature>
<dbReference type="GO" id="GO:0005886">
    <property type="term" value="C:plasma membrane"/>
    <property type="evidence" value="ECO:0007669"/>
    <property type="project" value="UniProtKB-SubCell"/>
</dbReference>
<organism evidence="7 8">
    <name type="scientific">Solirubrobacter ginsenosidimutans</name>
    <dbReference type="NCBI Taxonomy" id="490573"/>
    <lineage>
        <taxon>Bacteria</taxon>
        <taxon>Bacillati</taxon>
        <taxon>Actinomycetota</taxon>
        <taxon>Thermoleophilia</taxon>
        <taxon>Solirubrobacterales</taxon>
        <taxon>Solirubrobacteraceae</taxon>
        <taxon>Solirubrobacter</taxon>
    </lineage>
</organism>
<evidence type="ECO:0000313" key="7">
    <source>
        <dbReference type="EMBL" id="MDA0165719.1"/>
    </source>
</evidence>
<evidence type="ECO:0000256" key="1">
    <source>
        <dbReference type="ARBA" id="ARBA00004651"/>
    </source>
</evidence>
<evidence type="ECO:0000256" key="2">
    <source>
        <dbReference type="ARBA" id="ARBA00022475"/>
    </source>
</evidence>
<evidence type="ECO:0000256" key="3">
    <source>
        <dbReference type="ARBA" id="ARBA00022692"/>
    </source>
</evidence>
<dbReference type="RefSeq" id="WP_270044981.1">
    <property type="nucleotide sequence ID" value="NZ_JAPDOD010000051.1"/>
</dbReference>
<feature type="transmembrane region" description="Helical" evidence="6">
    <location>
        <begin position="39"/>
        <end position="59"/>
    </location>
</feature>
<keyword evidence="2" id="KW-1003">Cell membrane</keyword>
<sequence length="305" mass="33250">MITPAKSPTALRRIGRVVSRTLKSFYDDQMTHHAAALTYYSLMSLFPALLLAISLLGLVGEYPRTYDAIIGYLRDVVPASLLEPLDQSLRSAFRAKGTATTALVISVVLAFYGTTGVLEAARRALNVVFEISGGRSFLRRKAIDIASTVILMALILVSLVLAFVGGGFAQDLLGFLGLGEDVARAWNDLRWPAAVLVAMLVFSFIYYVTPDVQHRSFRWITPGAIVGVLLWLAASYGFSLYLSRIADVGAIYGAFAGAIVLVAWLWLTNVALLFGAELNAEIERQKELAEGVAHHDTLNRPEREG</sequence>
<comment type="subcellular location">
    <subcellularLocation>
        <location evidence="1">Cell membrane</location>
        <topology evidence="1">Multi-pass membrane protein</topology>
    </subcellularLocation>
</comment>
<dbReference type="PANTHER" id="PTHR30213:SF0">
    <property type="entry name" value="UPF0761 MEMBRANE PROTEIN YIHY"/>
    <property type="match status" value="1"/>
</dbReference>